<proteinExistence type="predicted"/>
<dbReference type="InterPro" id="IPR008265">
    <property type="entry name" value="Lipase_GDSL_AS"/>
</dbReference>
<dbReference type="GO" id="GO:0006629">
    <property type="term" value="P:lipid metabolic process"/>
    <property type="evidence" value="ECO:0007669"/>
    <property type="project" value="InterPro"/>
</dbReference>
<keyword evidence="2" id="KW-0378">Hydrolase</keyword>
<protein>
    <submittedName>
        <fullName evidence="2">Acyl-CoA thioesterase I</fullName>
        <ecNumber evidence="2">3.1.1.2</ecNumber>
        <ecNumber evidence="2">3.1.1.5</ecNumber>
        <ecNumber evidence="2">3.1.2.2</ecNumber>
    </submittedName>
</protein>
<keyword evidence="3" id="KW-1185">Reference proteome</keyword>
<dbReference type="GO" id="GO:0004064">
    <property type="term" value="F:arylesterase activity"/>
    <property type="evidence" value="ECO:0007669"/>
    <property type="project" value="UniProtKB-EC"/>
</dbReference>
<dbReference type="Proteomes" id="UP001321825">
    <property type="component" value="Chromosome"/>
</dbReference>
<dbReference type="CDD" id="cd01822">
    <property type="entry name" value="Lysophospholipase_L1_like"/>
    <property type="match status" value="1"/>
</dbReference>
<gene>
    <name evidence="2" type="ORF">MIT9_P2466</name>
</gene>
<dbReference type="EC" id="3.1.2.2" evidence="2"/>
<dbReference type="PROSITE" id="PS01098">
    <property type="entry name" value="LIPASE_GDSL_SER"/>
    <property type="match status" value="1"/>
</dbReference>
<dbReference type="GO" id="GO:0004622">
    <property type="term" value="F:phosphatidylcholine lysophospholipase activity"/>
    <property type="evidence" value="ECO:0007669"/>
    <property type="project" value="UniProtKB-EC"/>
</dbReference>
<dbReference type="EC" id="3.1.1.5" evidence="2"/>
<name>A0AAU9C6R7_9GAMM</name>
<dbReference type="EMBL" id="AP024714">
    <property type="protein sequence ID" value="BCX82875.1"/>
    <property type="molecule type" value="Genomic_DNA"/>
</dbReference>
<dbReference type="SUPFAM" id="SSF52266">
    <property type="entry name" value="SGNH hydrolase"/>
    <property type="match status" value="1"/>
</dbReference>
<dbReference type="RefSeq" id="WP_317705262.1">
    <property type="nucleotide sequence ID" value="NZ_AP024714.1"/>
</dbReference>
<dbReference type="KEGG" id="mcau:MIT9_P2466"/>
<accession>A0AAU9C6R7</accession>
<feature type="domain" description="SGNH hydrolase-type esterase" evidence="1">
    <location>
        <begin position="23"/>
        <end position="183"/>
    </location>
</feature>
<dbReference type="AlphaFoldDB" id="A0AAU9C6R7"/>
<dbReference type="PANTHER" id="PTHR30383">
    <property type="entry name" value="THIOESTERASE 1/PROTEASE 1/LYSOPHOSPHOLIPASE L1"/>
    <property type="match status" value="1"/>
</dbReference>
<reference evidence="3" key="1">
    <citation type="journal article" date="2024" name="Int. J. Syst. Evol. Microbiol.">
        <title>Methylomarinovum tepidoasis sp. nov., a moderately thermophilic methanotroph of the family Methylothermaceae isolated from a deep-sea hydrothermal field.</title>
        <authorList>
            <person name="Hirayama H."/>
            <person name="Takaki Y."/>
            <person name="Abe M."/>
            <person name="Miyazaki M."/>
            <person name="Uematsu K."/>
            <person name="Matsui Y."/>
            <person name="Takai K."/>
        </authorList>
    </citation>
    <scope>NUCLEOTIDE SEQUENCE [LARGE SCALE GENOMIC DNA]</scope>
    <source>
        <strain evidence="3">IT-9</strain>
    </source>
</reference>
<dbReference type="InterPro" id="IPR013830">
    <property type="entry name" value="SGNH_hydro"/>
</dbReference>
<dbReference type="Pfam" id="PF13472">
    <property type="entry name" value="Lipase_GDSL_2"/>
    <property type="match status" value="1"/>
</dbReference>
<dbReference type="InterPro" id="IPR051532">
    <property type="entry name" value="Ester_Hydrolysis_Enzymes"/>
</dbReference>
<evidence type="ECO:0000259" key="1">
    <source>
        <dbReference type="Pfam" id="PF13472"/>
    </source>
</evidence>
<dbReference type="Gene3D" id="3.40.50.1110">
    <property type="entry name" value="SGNH hydrolase"/>
    <property type="match status" value="1"/>
</dbReference>
<evidence type="ECO:0000313" key="2">
    <source>
        <dbReference type="EMBL" id="BCX82875.1"/>
    </source>
</evidence>
<organism evidence="2 3">
    <name type="scientific">Methylomarinovum caldicuralii</name>
    <dbReference type="NCBI Taxonomy" id="438856"/>
    <lineage>
        <taxon>Bacteria</taxon>
        <taxon>Pseudomonadati</taxon>
        <taxon>Pseudomonadota</taxon>
        <taxon>Gammaproteobacteria</taxon>
        <taxon>Methylococcales</taxon>
        <taxon>Methylothermaceae</taxon>
        <taxon>Methylomarinovum</taxon>
    </lineage>
</organism>
<dbReference type="InterPro" id="IPR036514">
    <property type="entry name" value="SGNH_hydro_sf"/>
</dbReference>
<dbReference type="PANTHER" id="PTHR30383:SF24">
    <property type="entry name" value="THIOESTERASE 1_PROTEASE 1_LYSOPHOSPHOLIPASE L1"/>
    <property type="match status" value="1"/>
</dbReference>
<dbReference type="EC" id="3.1.1.2" evidence="2"/>
<evidence type="ECO:0000313" key="3">
    <source>
        <dbReference type="Proteomes" id="UP001321825"/>
    </source>
</evidence>
<sequence>MRIAGILLLWLLSPAGWAVTVLVLGDSLSAGYGIEVERGWVALLEQRLQKEHKDARVVNASISGETTAGGRRRLPALLARHRPNIVILELGGNDGLRGIPPQRMAANLAAMIDQARQAGARVLLLGMKIPANYGPRYRRQFEVVFQRLARDKQVAFVPFFLQDVALRPGLMQADGIHPNAEAQDEMLARVWPALAAMLN</sequence>